<feature type="chain" id="PRO_5037448003" evidence="1">
    <location>
        <begin position="23"/>
        <end position="122"/>
    </location>
</feature>
<proteinExistence type="predicted"/>
<sequence length="122" mass="12272">MSNVRLSLIVGLLIATNQVAQACLSGTLCTSNCCSDITTLITDVSSPIPICSPSTVALGGQYQSGTTVSCSCSTTSTSTATFSGGGSIQTPANQALTLTCTSSAWRNAQSQGTNNLIAITCP</sequence>
<dbReference type="WBParaSite" id="PSAMB.scaffold1025size36949.g10447.t1">
    <property type="protein sequence ID" value="PSAMB.scaffold1025size36949.g10447.t1"/>
    <property type="gene ID" value="PSAMB.scaffold1025size36949.g10447"/>
</dbReference>
<evidence type="ECO:0000313" key="2">
    <source>
        <dbReference type="Proteomes" id="UP000887566"/>
    </source>
</evidence>
<evidence type="ECO:0000313" key="3">
    <source>
        <dbReference type="WBParaSite" id="PSAMB.scaffold1025size36949.g10447.t1"/>
    </source>
</evidence>
<reference evidence="3" key="1">
    <citation type="submission" date="2022-11" db="UniProtKB">
        <authorList>
            <consortium name="WormBaseParasite"/>
        </authorList>
    </citation>
    <scope>IDENTIFICATION</scope>
</reference>
<evidence type="ECO:0000256" key="1">
    <source>
        <dbReference type="SAM" id="SignalP"/>
    </source>
</evidence>
<dbReference type="PROSITE" id="PS51257">
    <property type="entry name" value="PROKAR_LIPOPROTEIN"/>
    <property type="match status" value="1"/>
</dbReference>
<dbReference type="Proteomes" id="UP000887566">
    <property type="component" value="Unplaced"/>
</dbReference>
<protein>
    <submittedName>
        <fullName evidence="3">Cyanovirin-N domain-containing protein</fullName>
    </submittedName>
</protein>
<keyword evidence="2" id="KW-1185">Reference proteome</keyword>
<feature type="signal peptide" evidence="1">
    <location>
        <begin position="1"/>
        <end position="22"/>
    </location>
</feature>
<accession>A0A914UHM8</accession>
<name>A0A914UHM8_9BILA</name>
<keyword evidence="1" id="KW-0732">Signal</keyword>
<dbReference type="AlphaFoldDB" id="A0A914UHM8"/>
<organism evidence="2 3">
    <name type="scientific">Plectus sambesii</name>
    <dbReference type="NCBI Taxonomy" id="2011161"/>
    <lineage>
        <taxon>Eukaryota</taxon>
        <taxon>Metazoa</taxon>
        <taxon>Ecdysozoa</taxon>
        <taxon>Nematoda</taxon>
        <taxon>Chromadorea</taxon>
        <taxon>Plectida</taxon>
        <taxon>Plectina</taxon>
        <taxon>Plectoidea</taxon>
        <taxon>Plectidae</taxon>
        <taxon>Plectus</taxon>
    </lineage>
</organism>